<dbReference type="Proteomes" id="UP000298061">
    <property type="component" value="Unassembled WGS sequence"/>
</dbReference>
<evidence type="ECO:0000313" key="12">
    <source>
        <dbReference type="Proteomes" id="UP000298061"/>
    </source>
</evidence>
<keyword evidence="4" id="KW-0560">Oxidoreductase</keyword>
<dbReference type="GO" id="GO:0034599">
    <property type="term" value="P:cellular response to oxidative stress"/>
    <property type="evidence" value="ECO:0007669"/>
    <property type="project" value="TreeGrafter"/>
</dbReference>
<evidence type="ECO:0000313" key="11">
    <source>
        <dbReference type="EMBL" id="TFY78012.1"/>
    </source>
</evidence>
<gene>
    <name evidence="11" type="ORF">EWM64_g6002</name>
</gene>
<comment type="caution">
    <text evidence="11">The sequence shown here is derived from an EMBL/GenBank/DDBJ whole genome shotgun (WGS) entry which is preliminary data.</text>
</comment>
<evidence type="ECO:0000256" key="4">
    <source>
        <dbReference type="ARBA" id="ARBA00023002"/>
    </source>
</evidence>
<dbReference type="EC" id="1.11.1.24" evidence="1"/>
<proteinExistence type="inferred from homology"/>
<dbReference type="InterPro" id="IPR000866">
    <property type="entry name" value="AhpC/TSA"/>
</dbReference>
<dbReference type="GO" id="GO:0045454">
    <property type="term" value="P:cell redox homeostasis"/>
    <property type="evidence" value="ECO:0007669"/>
    <property type="project" value="TreeGrafter"/>
</dbReference>
<evidence type="ECO:0000256" key="2">
    <source>
        <dbReference type="ARBA" id="ARBA00022559"/>
    </source>
</evidence>
<dbReference type="AlphaFoldDB" id="A0A4Y9ZT82"/>
<dbReference type="SUPFAM" id="SSF52833">
    <property type="entry name" value="Thioredoxin-like"/>
    <property type="match status" value="1"/>
</dbReference>
<evidence type="ECO:0000259" key="10">
    <source>
        <dbReference type="PROSITE" id="PS51352"/>
    </source>
</evidence>
<dbReference type="CDD" id="cd03017">
    <property type="entry name" value="PRX_BCP"/>
    <property type="match status" value="1"/>
</dbReference>
<keyword evidence="2" id="KW-0575">Peroxidase</keyword>
<dbReference type="GO" id="GO:0008379">
    <property type="term" value="F:thioredoxin peroxidase activity"/>
    <property type="evidence" value="ECO:0007669"/>
    <property type="project" value="TreeGrafter"/>
</dbReference>
<keyword evidence="3" id="KW-0049">Antioxidant</keyword>
<evidence type="ECO:0000256" key="1">
    <source>
        <dbReference type="ARBA" id="ARBA00013017"/>
    </source>
</evidence>
<dbReference type="OrthoDB" id="338622at2759"/>
<dbReference type="InterPro" id="IPR013766">
    <property type="entry name" value="Thioredoxin_domain"/>
</dbReference>
<name>A0A4Y9ZT82_9AGAM</name>
<evidence type="ECO:0000256" key="5">
    <source>
        <dbReference type="ARBA" id="ARBA00023157"/>
    </source>
</evidence>
<protein>
    <recommendedName>
        <fullName evidence="1">thioredoxin-dependent peroxiredoxin</fullName>
        <ecNumber evidence="1">1.11.1.24</ecNumber>
    </recommendedName>
    <alternativeName>
        <fullName evidence="7">Thioredoxin peroxidase</fullName>
    </alternativeName>
</protein>
<dbReference type="EMBL" id="SFCI01000769">
    <property type="protein sequence ID" value="TFY78012.1"/>
    <property type="molecule type" value="Genomic_DNA"/>
</dbReference>
<dbReference type="STRING" id="135208.A0A4Y9ZT82"/>
<dbReference type="InterPro" id="IPR050924">
    <property type="entry name" value="Peroxiredoxin_BCP/PrxQ"/>
</dbReference>
<accession>A0A4Y9ZT82</accession>
<keyword evidence="6" id="KW-0676">Redox-active center</keyword>
<dbReference type="PANTHER" id="PTHR42801">
    <property type="entry name" value="THIOREDOXIN-DEPENDENT PEROXIDE REDUCTASE"/>
    <property type="match status" value="1"/>
</dbReference>
<evidence type="ECO:0000256" key="6">
    <source>
        <dbReference type="ARBA" id="ARBA00023284"/>
    </source>
</evidence>
<keyword evidence="12" id="KW-1185">Reference proteome</keyword>
<dbReference type="Pfam" id="PF00578">
    <property type="entry name" value="AhpC-TSA"/>
    <property type="match status" value="1"/>
</dbReference>
<dbReference type="Gene3D" id="3.40.30.10">
    <property type="entry name" value="Glutaredoxin"/>
    <property type="match status" value="1"/>
</dbReference>
<evidence type="ECO:0000256" key="9">
    <source>
        <dbReference type="ARBA" id="ARBA00049091"/>
    </source>
</evidence>
<evidence type="ECO:0000256" key="8">
    <source>
        <dbReference type="ARBA" id="ARBA00038489"/>
    </source>
</evidence>
<keyword evidence="5" id="KW-1015">Disulfide bond</keyword>
<evidence type="ECO:0000256" key="3">
    <source>
        <dbReference type="ARBA" id="ARBA00022862"/>
    </source>
</evidence>
<dbReference type="InterPro" id="IPR036249">
    <property type="entry name" value="Thioredoxin-like_sf"/>
</dbReference>
<feature type="domain" description="Thioredoxin" evidence="10">
    <location>
        <begin position="6"/>
        <end position="154"/>
    </location>
</feature>
<comment type="similarity">
    <text evidence="8">Belongs to the peroxiredoxin family. BCP/PrxQ subfamily.</text>
</comment>
<dbReference type="GO" id="GO:0005737">
    <property type="term" value="C:cytoplasm"/>
    <property type="evidence" value="ECO:0007669"/>
    <property type="project" value="TreeGrafter"/>
</dbReference>
<sequence length="160" mass="17422">MSLSPIKIGDTLPSFIVKNERGEEVDVKEITAEKGAVFFTIPKVDTGGCTTQACGFRDIYPDFSGDNFEVYCLSADQPSAALKWQLAQREFPYPLLSDPDRTLIEALGAKGDTGKTTRGHFVFAPGGKLMDVQLPVTPKDSPTLALAFVQKYNSEQKSAL</sequence>
<dbReference type="PROSITE" id="PS51352">
    <property type="entry name" value="THIOREDOXIN_2"/>
    <property type="match status" value="1"/>
</dbReference>
<comment type="catalytic activity">
    <reaction evidence="9">
        <text>a hydroperoxide + [thioredoxin]-dithiol = an alcohol + [thioredoxin]-disulfide + H2O</text>
        <dbReference type="Rhea" id="RHEA:62620"/>
        <dbReference type="Rhea" id="RHEA-COMP:10698"/>
        <dbReference type="Rhea" id="RHEA-COMP:10700"/>
        <dbReference type="ChEBI" id="CHEBI:15377"/>
        <dbReference type="ChEBI" id="CHEBI:29950"/>
        <dbReference type="ChEBI" id="CHEBI:30879"/>
        <dbReference type="ChEBI" id="CHEBI:35924"/>
        <dbReference type="ChEBI" id="CHEBI:50058"/>
        <dbReference type="EC" id="1.11.1.24"/>
    </reaction>
</comment>
<evidence type="ECO:0000256" key="7">
    <source>
        <dbReference type="ARBA" id="ARBA00032824"/>
    </source>
</evidence>
<dbReference type="PANTHER" id="PTHR42801:SF23">
    <property type="entry name" value="PEROXIREDOXIN DOT5"/>
    <property type="match status" value="1"/>
</dbReference>
<organism evidence="11 12">
    <name type="scientific">Hericium alpestre</name>
    <dbReference type="NCBI Taxonomy" id="135208"/>
    <lineage>
        <taxon>Eukaryota</taxon>
        <taxon>Fungi</taxon>
        <taxon>Dikarya</taxon>
        <taxon>Basidiomycota</taxon>
        <taxon>Agaricomycotina</taxon>
        <taxon>Agaricomycetes</taxon>
        <taxon>Russulales</taxon>
        <taxon>Hericiaceae</taxon>
        <taxon>Hericium</taxon>
    </lineage>
</organism>
<reference evidence="11 12" key="1">
    <citation type="submission" date="2019-02" db="EMBL/GenBank/DDBJ databases">
        <title>Genome sequencing of the rare red list fungi Hericium alpestre (H. flagellum).</title>
        <authorList>
            <person name="Buettner E."/>
            <person name="Kellner H."/>
        </authorList>
    </citation>
    <scope>NUCLEOTIDE SEQUENCE [LARGE SCALE GENOMIC DNA]</scope>
    <source>
        <strain evidence="11 12">DSM 108284</strain>
    </source>
</reference>